<dbReference type="KEGG" id="lak:106152264"/>
<dbReference type="InParanoid" id="A0A1S3H5F5"/>
<accession>A0A1S3H5F5</accession>
<feature type="domain" description="DUF4371" evidence="2">
    <location>
        <begin position="4"/>
        <end position="101"/>
    </location>
</feature>
<dbReference type="STRING" id="7574.A0A1S3H5F5"/>
<dbReference type="GeneID" id="106152264"/>
<dbReference type="InterPro" id="IPR008906">
    <property type="entry name" value="HATC_C_dom"/>
</dbReference>
<dbReference type="GO" id="GO:0046983">
    <property type="term" value="F:protein dimerization activity"/>
    <property type="evidence" value="ECO:0007669"/>
    <property type="project" value="InterPro"/>
</dbReference>
<dbReference type="RefSeq" id="XP_013381238.1">
    <property type="nucleotide sequence ID" value="XM_013525784.2"/>
</dbReference>
<evidence type="ECO:0000259" key="2">
    <source>
        <dbReference type="Pfam" id="PF14291"/>
    </source>
</evidence>
<organism evidence="3 4">
    <name type="scientific">Lingula anatina</name>
    <name type="common">Brachiopod</name>
    <name type="synonym">Lingula unguis</name>
    <dbReference type="NCBI Taxonomy" id="7574"/>
    <lineage>
        <taxon>Eukaryota</taxon>
        <taxon>Metazoa</taxon>
        <taxon>Spiralia</taxon>
        <taxon>Lophotrochozoa</taxon>
        <taxon>Brachiopoda</taxon>
        <taxon>Linguliformea</taxon>
        <taxon>Lingulata</taxon>
        <taxon>Lingulida</taxon>
        <taxon>Linguloidea</taxon>
        <taxon>Lingulidae</taxon>
        <taxon>Lingula</taxon>
    </lineage>
</organism>
<dbReference type="InterPro" id="IPR012337">
    <property type="entry name" value="RNaseH-like_sf"/>
</dbReference>
<name>A0A1S3H5F5_LINAN</name>
<dbReference type="OrthoDB" id="6137404at2759"/>
<reference evidence="4" key="1">
    <citation type="submission" date="2025-08" db="UniProtKB">
        <authorList>
            <consortium name="RefSeq"/>
        </authorList>
    </citation>
    <scope>IDENTIFICATION</scope>
    <source>
        <tissue evidence="4">Gonads</tissue>
    </source>
</reference>
<sequence length="491" mass="55571">MARQVQEGILRECKAAQYFSILADETADVSNTEQVSLSLRYVDSTFQVQEKFVTFASTESTTGEALAGLVKSTIMDLGLDLENLVGQGYDGAGNMSGKVKGVQARIQQEYPMAQYVHCKSHNLNLAIGHSCNILPIRNLYTTVGEALFFITASPKRLSVYRSYGDDTSTRLQNFCPTRWSQREESLGTLIGRFGQVQDTLMELEKDKDIKTSTTAAGLFRAMDSFEFVAPLFIAHRLLRYTVPLCKLLQLTDCDLVQASSQATRLRDLYQEKRDNSFFDEVWGEMVEFAAQHDIEVSVPRRAARQIHRNNAPAASPKDHWRVNAFLPFADHVISEISTRLCTSFPRLLAQSLIPQRLSNLTDEEWTQIKTEYGLVLDYNADIELELWRQAVNTGDITGVDLEDAVKASYGLFPNIHRILKILLTMPVSTATAERSFSAMRRLKTYLRSTMSDKRLSSLGLLHVHREFKIDIDQVLKDFDCSGHRRIHMAFQ</sequence>
<protein>
    <submittedName>
        <fullName evidence="4">52 kDa repressor of the inhibitor of the protein kinase</fullName>
    </submittedName>
</protein>
<proteinExistence type="predicted"/>
<dbReference type="Pfam" id="PF14291">
    <property type="entry name" value="DUF4371"/>
    <property type="match status" value="1"/>
</dbReference>
<evidence type="ECO:0000259" key="1">
    <source>
        <dbReference type="Pfam" id="PF05699"/>
    </source>
</evidence>
<feature type="domain" description="HAT C-terminal dimerisation" evidence="1">
    <location>
        <begin position="410"/>
        <end position="465"/>
    </location>
</feature>
<dbReference type="Pfam" id="PF05699">
    <property type="entry name" value="Dimer_Tnp_hAT"/>
    <property type="match status" value="1"/>
</dbReference>
<evidence type="ECO:0000313" key="4">
    <source>
        <dbReference type="RefSeq" id="XP_013381238.1"/>
    </source>
</evidence>
<dbReference type="PANTHER" id="PTHR46289">
    <property type="entry name" value="52 KDA REPRESSOR OF THE INHIBITOR OF THE PROTEIN KINASE-LIKE PROTEIN-RELATED"/>
    <property type="match status" value="1"/>
</dbReference>
<dbReference type="Proteomes" id="UP000085678">
    <property type="component" value="Unplaced"/>
</dbReference>
<dbReference type="SUPFAM" id="SSF53098">
    <property type="entry name" value="Ribonuclease H-like"/>
    <property type="match status" value="1"/>
</dbReference>
<dbReference type="InterPro" id="IPR025398">
    <property type="entry name" value="DUF4371"/>
</dbReference>
<evidence type="ECO:0000313" key="3">
    <source>
        <dbReference type="Proteomes" id="UP000085678"/>
    </source>
</evidence>
<keyword evidence="3" id="KW-1185">Reference proteome</keyword>
<dbReference type="InterPro" id="IPR052958">
    <property type="entry name" value="IFN-induced_PKR_regulator"/>
</dbReference>
<dbReference type="PANTHER" id="PTHR46289:SF14">
    <property type="entry name" value="DUF4371 DOMAIN-CONTAINING PROTEIN"/>
    <property type="match status" value="1"/>
</dbReference>
<dbReference type="AlphaFoldDB" id="A0A1S3H5F5"/>
<gene>
    <name evidence="4" type="primary">LOC106152264</name>
</gene>